<evidence type="ECO:0000313" key="4">
    <source>
        <dbReference type="Proteomes" id="UP000510886"/>
    </source>
</evidence>
<name>A0A7H9EIW6_9LACO</name>
<keyword evidence="2" id="KW-0812">Transmembrane</keyword>
<sequence length="247" mass="27980">MAEEKTAREKNAETQALRKKRQAERELQQTQARLDRYAGLTNKNEDYMYKLDKALDEMHYDPAKKDEVIGTMMAELQEKQKQGITAVKLYGPVSQKADEIVNGPKKKEVKRGNGVNQTFLEAALDNGTMMFTLFCLMFALIGLFSKKEAQAASSGWLTVVLISVITGVTMAVFTTSLSKYNTKGWVKITTALATLVVMWLFMFIIISLVPKSINPPLPGIVYFILATVGYFVRFFMKKKFNFRPNIF</sequence>
<dbReference type="EMBL" id="CP047418">
    <property type="protein sequence ID" value="QLL77267.1"/>
    <property type="molecule type" value="Genomic_DNA"/>
</dbReference>
<feature type="transmembrane region" description="Helical" evidence="2">
    <location>
        <begin position="185"/>
        <end position="208"/>
    </location>
</feature>
<accession>A0A7H9EIW6</accession>
<proteinExistence type="predicted"/>
<evidence type="ECO:0000313" key="3">
    <source>
        <dbReference type="EMBL" id="QLL77267.1"/>
    </source>
</evidence>
<dbReference type="AlphaFoldDB" id="A0A7H9EIW6"/>
<feature type="transmembrane region" description="Helical" evidence="2">
    <location>
        <begin position="127"/>
        <end position="145"/>
    </location>
</feature>
<evidence type="ECO:0000256" key="2">
    <source>
        <dbReference type="SAM" id="Phobius"/>
    </source>
</evidence>
<gene>
    <name evidence="3" type="ORF">GTO87_00630</name>
</gene>
<reference evidence="3 4" key="1">
    <citation type="submission" date="2020-01" db="EMBL/GenBank/DDBJ databases">
        <title>Complete and circular genome sequences of six lactobacillus isolates from horses.</title>
        <authorList>
            <person name="Hassan H.M."/>
        </authorList>
    </citation>
    <scope>NUCLEOTIDE SEQUENCE [LARGE SCALE GENOMIC DNA]</scope>
    <source>
        <strain evidence="3 4">1A</strain>
    </source>
</reference>
<keyword evidence="2" id="KW-1133">Transmembrane helix</keyword>
<feature type="region of interest" description="Disordered" evidence="1">
    <location>
        <begin position="1"/>
        <end position="26"/>
    </location>
</feature>
<dbReference type="RefSeq" id="WP_180849105.1">
    <property type="nucleotide sequence ID" value="NZ_CP047418.1"/>
</dbReference>
<feature type="transmembrane region" description="Helical" evidence="2">
    <location>
        <begin position="220"/>
        <end position="236"/>
    </location>
</feature>
<keyword evidence="2" id="KW-0472">Membrane</keyword>
<protein>
    <submittedName>
        <fullName evidence="3">DUF1129 family protein</fullName>
    </submittedName>
</protein>
<organism evidence="3 4">
    <name type="scientific">Ligilactobacillus saerimneri</name>
    <dbReference type="NCBI Taxonomy" id="228229"/>
    <lineage>
        <taxon>Bacteria</taxon>
        <taxon>Bacillati</taxon>
        <taxon>Bacillota</taxon>
        <taxon>Bacilli</taxon>
        <taxon>Lactobacillales</taxon>
        <taxon>Lactobacillaceae</taxon>
        <taxon>Ligilactobacillus</taxon>
    </lineage>
</organism>
<dbReference type="KEGG" id="lsw:GTO87_00630"/>
<evidence type="ECO:0000256" key="1">
    <source>
        <dbReference type="SAM" id="MobiDB-lite"/>
    </source>
</evidence>
<dbReference type="Proteomes" id="UP000510886">
    <property type="component" value="Chromosome"/>
</dbReference>
<dbReference type="PIRSF" id="PIRSF033111">
    <property type="entry name" value="UCP033111"/>
    <property type="match status" value="1"/>
</dbReference>
<feature type="compositionally biased region" description="Basic and acidic residues" evidence="1">
    <location>
        <begin position="1"/>
        <end position="12"/>
    </location>
</feature>
<feature type="transmembrane region" description="Helical" evidence="2">
    <location>
        <begin position="151"/>
        <end position="173"/>
    </location>
</feature>
<dbReference type="InterPro" id="IPR009214">
    <property type="entry name" value="DUF1129"/>
</dbReference>
<dbReference type="Pfam" id="PF06570">
    <property type="entry name" value="DUF1129"/>
    <property type="match status" value="1"/>
</dbReference>